<evidence type="ECO:0000313" key="1">
    <source>
        <dbReference type="EMBL" id="WYY07604.1"/>
    </source>
</evidence>
<proteinExistence type="predicted"/>
<sequence length="118" mass="12161">MEAVEVNAGAWYLRALRNDDRLSDVPALTLLGVGDPAGYVADADAAWDDESRLIWAVCVPTTGELAALIGVDADGVTTGIARDGFDDALAAAVDPATRCAAALLDVEPAPLRTALPGR</sequence>
<evidence type="ECO:0000313" key="2">
    <source>
        <dbReference type="Proteomes" id="UP001479933"/>
    </source>
</evidence>
<name>A0ABZ2U4T7_9ACTN</name>
<accession>A0ABZ2U4T7</accession>
<organism evidence="1 2">
    <name type="scientific">Gordonia hydrophobica</name>
    <dbReference type="NCBI Taxonomy" id="40516"/>
    <lineage>
        <taxon>Bacteria</taxon>
        <taxon>Bacillati</taxon>
        <taxon>Actinomycetota</taxon>
        <taxon>Actinomycetes</taxon>
        <taxon>Mycobacteriales</taxon>
        <taxon>Gordoniaceae</taxon>
        <taxon>Gordonia</taxon>
    </lineage>
</organism>
<protein>
    <submittedName>
        <fullName evidence="1">Uncharacterized protein</fullName>
    </submittedName>
</protein>
<gene>
    <name evidence="1" type="ORF">RVF87_00495</name>
</gene>
<keyword evidence="2" id="KW-1185">Reference proteome</keyword>
<dbReference type="Proteomes" id="UP001479933">
    <property type="component" value="Chromosome"/>
</dbReference>
<reference evidence="1 2" key="1">
    <citation type="journal article" date="2023" name="Virus Evol.">
        <title>Computational host range prediction-The good, the bad, and the ugly.</title>
        <authorList>
            <person name="Howell A.A."/>
            <person name="Versoza C.J."/>
            <person name="Pfeifer S.P."/>
        </authorList>
    </citation>
    <scope>NUCLEOTIDE SEQUENCE [LARGE SCALE GENOMIC DNA]</scope>
    <source>
        <strain evidence="1 2">1610/1b</strain>
    </source>
</reference>
<dbReference type="RefSeq" id="WP_066165785.1">
    <property type="nucleotide sequence ID" value="NZ_CP136137.1"/>
</dbReference>
<dbReference type="EMBL" id="CP136137">
    <property type="protein sequence ID" value="WYY07604.1"/>
    <property type="molecule type" value="Genomic_DNA"/>
</dbReference>